<evidence type="ECO:0000256" key="4">
    <source>
        <dbReference type="ARBA" id="ARBA00022737"/>
    </source>
</evidence>
<dbReference type="InterPro" id="IPR042099">
    <property type="entry name" value="ANL_N_sf"/>
</dbReference>
<dbReference type="CDD" id="cd05930">
    <property type="entry name" value="A_NRPS"/>
    <property type="match status" value="1"/>
</dbReference>
<feature type="transmembrane region" description="Helical" evidence="6">
    <location>
        <begin position="876"/>
        <end position="900"/>
    </location>
</feature>
<dbReference type="Gene3D" id="2.160.10.10">
    <property type="entry name" value="Hexapeptide repeat proteins"/>
    <property type="match status" value="2"/>
</dbReference>
<dbReference type="EMBL" id="JBHSFK010000034">
    <property type="protein sequence ID" value="MFC4505478.1"/>
    <property type="molecule type" value="Genomic_DNA"/>
</dbReference>
<reference evidence="9" key="1">
    <citation type="journal article" date="2019" name="Int. J. Syst. Evol. Microbiol.">
        <title>The Global Catalogue of Microorganisms (GCM) 10K type strain sequencing project: providing services to taxonomists for standard genome sequencing and annotation.</title>
        <authorList>
            <consortium name="The Broad Institute Genomics Platform"/>
            <consortium name="The Broad Institute Genome Sequencing Center for Infectious Disease"/>
            <person name="Wu L."/>
            <person name="Ma J."/>
        </authorList>
    </citation>
    <scope>NUCLEOTIDE SEQUENCE [LARGE SCALE GENOMIC DNA]</scope>
    <source>
        <strain evidence="9">CGMCC 4.7177</strain>
    </source>
</reference>
<gene>
    <name evidence="8" type="ORF">ACFPIH_39465</name>
</gene>
<evidence type="ECO:0000256" key="6">
    <source>
        <dbReference type="SAM" id="Phobius"/>
    </source>
</evidence>
<dbReference type="Gene3D" id="1.10.1200.10">
    <property type="entry name" value="ACP-like"/>
    <property type="match status" value="1"/>
</dbReference>
<feature type="domain" description="Carrier" evidence="7">
    <location>
        <begin position="513"/>
        <end position="587"/>
    </location>
</feature>
<evidence type="ECO:0000313" key="9">
    <source>
        <dbReference type="Proteomes" id="UP001595839"/>
    </source>
</evidence>
<sequence>MAAISESSALGLLDEEIRVQLGDTARFSGGAAASPRTLVDIFDASVRSYPDELALDDGSTPLTYRALAVEVERVRRALADAGVGLGDRVGVRVPSGTNDLYVAILAVLAAGAAYVPVDAEDPDERAELVFGEADVRAVIGAEHHIDVQSRSDVPAGRPGTEHDAWIIFTSGSTGKPKGVAVSHRSAAAFVDAEAALFLTEEPIGPGDRVMAGLSVAFDASCEEMWLAWRYGACLVPVPRSQVRSGADLGPWLVEQEITVVSTVPTLAALWEPETLNDVRLLIFGGEACPPELVQRLVTEGREVWNTYGPTEATVVACASLMSGAEPIRIGLPLRGWELAVVDDAGEPVPMGGSGQLVIGGVGLARYLDAEKDAEKYAPLESLGWERAYRSGDLVRADAEGLVFLGRADEQIKLGGRRIELGEVDAALQALPGVAGAAAAVRTARGGNQLLVGYVVTQEGWDRATAVEKLRAELPAALVPLLAPVDDLPTRTSGKVDRNALPWPLESVEVPAGEDLYGTEAWLAEQWTEVLGVPVTSAADDFFAIGGGSLAAAQLTTRLRTRYPSAAVLDIYQQPMLRKLARHLEESAQDDGGTRTIAPVPKKAQLVQVLLLLPLYTLLGLRWTVVLAAVGNLLPGYSWLPTAPWWLLALGALALFSPPGRIALAAGGARALLRGVKPGRYPRGGSVHLRLWTAERLAEYSGATSLTGSWLERYARALGARIGPDVDLHSLPPVTGLLKLGRGAAVESEVDLSGYWLDGDRLEIGTVRVGAHAVVGTRSLLFPGARVGKRAEVAPGSAVNGQVPTGQRWAGAPAVKLGKAKRNWPKDRPQRGTYWRVMYGVTGVALNLLPVVAAVVALLVARVFVTPGLGLGEALRGAALALVPATLAYGLVYALLLLVAVRLLSLGLREGTHPTHSRIGWQAWTVTQLMDHSRETLFPLYAGLVTPVWLRLLGMRIGRGAEVSTVLALPSLTTVGEGAFLADDTLTAPYELGGGWVRIGRAEIGRRAFLGNSGMTAPGRSVPDGGLVGVLSATPKKAKKGSSYLGLPPMKLPRSAAGGDQSRTYDPPARLLWARGLVELCRIVPVFCSAALAVLTVAALCALGVWAPLLGGLVLLGAGAVACALSIVAKWLLVGRHTGGEHPLWSSFVWRNELADTFVEVVAVPWLAGAVPGTPVVTAWLRGLGARIGRGVWVESYWLPEADLVTLGDGATVGRGCVLQTHLFHDRILRTDTVVLREGATLGPGGIVLPGSTIGARTTLGPASLVMAAESVPDDTRWLGNPIEAWRS</sequence>
<dbReference type="InterPro" id="IPR011004">
    <property type="entry name" value="Trimer_LpxA-like_sf"/>
</dbReference>
<evidence type="ECO:0000313" key="8">
    <source>
        <dbReference type="EMBL" id="MFC4505478.1"/>
    </source>
</evidence>
<dbReference type="Proteomes" id="UP001595839">
    <property type="component" value="Unassembled WGS sequence"/>
</dbReference>
<accession>A0ABV9AZY3</accession>
<feature type="transmembrane region" description="Helical" evidence="6">
    <location>
        <begin position="836"/>
        <end position="864"/>
    </location>
</feature>
<evidence type="ECO:0000256" key="1">
    <source>
        <dbReference type="ARBA" id="ARBA00022450"/>
    </source>
</evidence>
<dbReference type="Pfam" id="PF00550">
    <property type="entry name" value="PP-binding"/>
    <property type="match status" value="1"/>
</dbReference>
<comment type="caution">
    <text evidence="8">The sequence shown here is derived from an EMBL/GenBank/DDBJ whole genome shotgun (WGS) entry which is preliminary data.</text>
</comment>
<protein>
    <submittedName>
        <fullName evidence="8">Pls/PosA family non-ribosomal peptide synthetase</fullName>
    </submittedName>
</protein>
<proteinExistence type="predicted"/>
<dbReference type="InterPro" id="IPR045851">
    <property type="entry name" value="AMP-bd_C_sf"/>
</dbReference>
<keyword evidence="9" id="KW-1185">Reference proteome</keyword>
<keyword evidence="6" id="KW-0812">Transmembrane</keyword>
<keyword evidence="4" id="KW-0677">Repeat</keyword>
<dbReference type="SUPFAM" id="SSF51161">
    <property type="entry name" value="Trimeric LpxA-like enzymes"/>
    <property type="match status" value="3"/>
</dbReference>
<dbReference type="PANTHER" id="PTHR45527">
    <property type="entry name" value="NONRIBOSOMAL PEPTIDE SYNTHETASE"/>
    <property type="match status" value="1"/>
</dbReference>
<keyword evidence="1" id="KW-0596">Phosphopantetheine</keyword>
<evidence type="ECO:0000256" key="2">
    <source>
        <dbReference type="ARBA" id="ARBA00022553"/>
    </source>
</evidence>
<dbReference type="NCBIfam" id="TIGR02353">
    <property type="entry name" value="NRPS_term_dom"/>
    <property type="match status" value="1"/>
</dbReference>
<keyword evidence="3" id="KW-0808">Transferase</keyword>
<dbReference type="SUPFAM" id="SSF56801">
    <property type="entry name" value="Acetyl-CoA synthetase-like"/>
    <property type="match status" value="1"/>
</dbReference>
<dbReference type="InterPro" id="IPR012728">
    <property type="entry name" value="Pls/PosA_C"/>
</dbReference>
<feature type="transmembrane region" description="Helical" evidence="6">
    <location>
        <begin position="1112"/>
        <end position="1132"/>
    </location>
</feature>
<dbReference type="InterPro" id="IPR036736">
    <property type="entry name" value="ACP-like_sf"/>
</dbReference>
<dbReference type="PANTHER" id="PTHR45527:SF1">
    <property type="entry name" value="FATTY ACID SYNTHASE"/>
    <property type="match status" value="1"/>
</dbReference>
<name>A0ABV9AZY3_9ACTN</name>
<keyword evidence="6" id="KW-0472">Membrane</keyword>
<organism evidence="8 9">
    <name type="scientific">Streptomyces vulcanius</name>
    <dbReference type="NCBI Taxonomy" id="1441876"/>
    <lineage>
        <taxon>Bacteria</taxon>
        <taxon>Bacillati</taxon>
        <taxon>Actinomycetota</taxon>
        <taxon>Actinomycetes</taxon>
        <taxon>Kitasatosporales</taxon>
        <taxon>Streptomycetaceae</taxon>
        <taxon>Streptomyces</taxon>
    </lineage>
</organism>
<dbReference type="PROSITE" id="PS00101">
    <property type="entry name" value="HEXAPEP_TRANSFERASES"/>
    <property type="match status" value="1"/>
</dbReference>
<dbReference type="Pfam" id="PF00501">
    <property type="entry name" value="AMP-binding"/>
    <property type="match status" value="1"/>
</dbReference>
<dbReference type="InterPro" id="IPR000873">
    <property type="entry name" value="AMP-dep_synth/lig_dom"/>
</dbReference>
<dbReference type="RefSeq" id="WP_381180311.1">
    <property type="nucleotide sequence ID" value="NZ_JBHSFK010000034.1"/>
</dbReference>
<evidence type="ECO:0000259" key="7">
    <source>
        <dbReference type="PROSITE" id="PS50075"/>
    </source>
</evidence>
<dbReference type="SUPFAM" id="SSF47336">
    <property type="entry name" value="ACP-like"/>
    <property type="match status" value="1"/>
</dbReference>
<dbReference type="SMART" id="SM00823">
    <property type="entry name" value="PKS_PP"/>
    <property type="match status" value="1"/>
</dbReference>
<feature type="transmembrane region" description="Helical" evidence="6">
    <location>
        <begin position="645"/>
        <end position="672"/>
    </location>
</feature>
<dbReference type="NCBIfam" id="TIGR01733">
    <property type="entry name" value="AA-adenyl-dom"/>
    <property type="match status" value="1"/>
</dbReference>
<feature type="region of interest" description="Disordered" evidence="5">
    <location>
        <begin position="1037"/>
        <end position="1060"/>
    </location>
</feature>
<feature type="transmembrane region" description="Helical" evidence="6">
    <location>
        <begin position="1082"/>
        <end position="1106"/>
    </location>
</feature>
<keyword evidence="6" id="KW-1133">Transmembrane helix</keyword>
<dbReference type="InterPro" id="IPR009081">
    <property type="entry name" value="PP-bd_ACP"/>
</dbReference>
<dbReference type="InterPro" id="IPR020845">
    <property type="entry name" value="AMP-binding_CS"/>
</dbReference>
<keyword evidence="2" id="KW-0597">Phosphoprotein</keyword>
<dbReference type="Gene3D" id="3.30.300.30">
    <property type="match status" value="1"/>
</dbReference>
<dbReference type="InterPro" id="IPR018357">
    <property type="entry name" value="Hexapep_transf_CS"/>
</dbReference>
<dbReference type="PROSITE" id="PS00455">
    <property type="entry name" value="AMP_BINDING"/>
    <property type="match status" value="1"/>
</dbReference>
<evidence type="ECO:0000256" key="3">
    <source>
        <dbReference type="ARBA" id="ARBA00022679"/>
    </source>
</evidence>
<dbReference type="Gene3D" id="3.40.50.12780">
    <property type="entry name" value="N-terminal domain of ligase-like"/>
    <property type="match status" value="1"/>
</dbReference>
<dbReference type="InterPro" id="IPR020806">
    <property type="entry name" value="PKS_PP-bd"/>
</dbReference>
<dbReference type="InterPro" id="IPR010071">
    <property type="entry name" value="AA_adenyl_dom"/>
</dbReference>
<evidence type="ECO:0000256" key="5">
    <source>
        <dbReference type="SAM" id="MobiDB-lite"/>
    </source>
</evidence>
<dbReference type="PROSITE" id="PS50075">
    <property type="entry name" value="CARRIER"/>
    <property type="match status" value="1"/>
</dbReference>